<dbReference type="RefSeq" id="WP_190538370.1">
    <property type="nucleotide sequence ID" value="NZ_CAWPNO010000001.1"/>
</dbReference>
<organism evidence="3 4">
    <name type="scientific">Calothrix parietina FACHB-288</name>
    <dbReference type="NCBI Taxonomy" id="2692896"/>
    <lineage>
        <taxon>Bacteria</taxon>
        <taxon>Bacillati</taxon>
        <taxon>Cyanobacteriota</taxon>
        <taxon>Cyanophyceae</taxon>
        <taxon>Nostocales</taxon>
        <taxon>Calotrichaceae</taxon>
        <taxon>Calothrix</taxon>
    </lineage>
</organism>
<dbReference type="InterPro" id="IPR012334">
    <property type="entry name" value="Pectin_lyas_fold"/>
</dbReference>
<comment type="caution">
    <text evidence="3">The sequence shown here is derived from an EMBL/GenBank/DDBJ whole genome shotgun (WGS) entry which is preliminary data.</text>
</comment>
<feature type="domain" description="Filamentous haemagglutinin FhaB/tRNA nuclease CdiA-like TPS" evidence="2">
    <location>
        <begin position="33"/>
        <end position="146"/>
    </location>
</feature>
<dbReference type="Gene3D" id="2.160.20.10">
    <property type="entry name" value="Single-stranded right-handed beta-helix, Pectin lyase-like"/>
    <property type="match status" value="2"/>
</dbReference>
<protein>
    <submittedName>
        <fullName evidence="3">S-layer family protein</fullName>
    </submittedName>
</protein>
<sequence>MINHSSYLLMGFLAIAFFNYPAVAQITQDNTLGTESSVITPNVIIKGAAADRIDGGAIRDTNLFHSFQEFNIEEGKTVYFANPTGITQIFSRITGSNSSNILGTLGIDGNANLFLINPNGIVFGRNAKLDINGSFIASTATSVKFADGYQFNTAVSSTKPLLTVSTPIGLQFGANPGSIVNRAVNGLEVQPEKTLALVGGDVILEAGIVRAIDGRIELGSVAGNSLVNLTPIVTGYSLGYQGVQEFQNISLSQQANVVTSGNTGGYIQVQSRRLQMSDGSKIQINTLGTGTDSSLTVNATDSIEVIGSAINGQNLSSIGTTTNSTGDGASLIINTPVLKIRDGAQVYTFTNRPGKGGNLTVNAPNSVELSGIGLYPSVLIAVTQGPGNAGTLTINTPVLLIRDGAEASSSTISDGRGGNVIVNASELIQVIGVSANNKPSALIAVTQGQGDAGSLTINTPVLQVLDGAQVSSSTRYFGKGGNLTVNATKLVQARGTAANGQSAVLVSQTEGKGDAGSLTINTPVFQILDGAQVGSGTFGAGKGGSSTINATELVQIRGTTPNNQRSSGLFASTRQTGDAGSLTINTPVLQILDGALISASTFGSGRGGTVAVNAYKSVEVIGTSANGLNPSKIDVQANRRATGDAGALTITAPVLLVRDGGQISTNTFGLGKAGTLTINASQLVQLTGTSANQQISSGLFAQTENQGDGGSLTIQTPELLISQGAQATVGSKGEGIAGNLSITADKIRLDNSKITAQTRSTNGGNITLDIKEFLLLRHNSQISTTAGTANAGGDGGNITIQAPFIVSVAQENSDITADAFQGRGGKINISTQGVFGLQFRERQTDLSDITASSQFGVAGVVEISNADVDPSQGLTELPKDVVNVAGLINQNLCVAASQGSEFIVTGRGGLPASPREVLNPDAAWEDWRLVQPENLPTSAAINSHQQHHQLDNAAKIVEAQGWVKGVDGAVNLIAEPVVVTPKGNWLNVPDCQGLREKA</sequence>
<keyword evidence="1" id="KW-0732">Signal</keyword>
<reference evidence="3 4" key="1">
    <citation type="journal article" date="2020" name="ISME J.">
        <title>Comparative genomics reveals insights into cyanobacterial evolution and habitat adaptation.</title>
        <authorList>
            <person name="Chen M.Y."/>
            <person name="Teng W.K."/>
            <person name="Zhao L."/>
            <person name="Hu C.X."/>
            <person name="Zhou Y.K."/>
            <person name="Han B.P."/>
            <person name="Song L.R."/>
            <person name="Shu W.S."/>
        </authorList>
    </citation>
    <scope>NUCLEOTIDE SEQUENCE [LARGE SCALE GENOMIC DNA]</scope>
    <source>
        <strain evidence="3 4">FACHB-288</strain>
    </source>
</reference>
<dbReference type="InterPro" id="IPR011050">
    <property type="entry name" value="Pectin_lyase_fold/virulence"/>
</dbReference>
<feature type="chain" id="PRO_5045085927" evidence="1">
    <location>
        <begin position="25"/>
        <end position="998"/>
    </location>
</feature>
<dbReference type="EMBL" id="JACJQH010000001">
    <property type="protein sequence ID" value="MBD2194002.1"/>
    <property type="molecule type" value="Genomic_DNA"/>
</dbReference>
<evidence type="ECO:0000313" key="3">
    <source>
        <dbReference type="EMBL" id="MBD2194002.1"/>
    </source>
</evidence>
<evidence type="ECO:0000313" key="4">
    <source>
        <dbReference type="Proteomes" id="UP000658514"/>
    </source>
</evidence>
<gene>
    <name evidence="3" type="ORF">H6G24_00640</name>
</gene>
<evidence type="ECO:0000256" key="1">
    <source>
        <dbReference type="SAM" id="SignalP"/>
    </source>
</evidence>
<dbReference type="Proteomes" id="UP000658514">
    <property type="component" value="Unassembled WGS sequence"/>
</dbReference>
<dbReference type="SMART" id="SM00912">
    <property type="entry name" value="Haemagg_act"/>
    <property type="match status" value="1"/>
</dbReference>
<feature type="signal peptide" evidence="1">
    <location>
        <begin position="1"/>
        <end position="24"/>
    </location>
</feature>
<dbReference type="SUPFAM" id="SSF51126">
    <property type="entry name" value="Pectin lyase-like"/>
    <property type="match status" value="4"/>
</dbReference>
<accession>A0ABR8A4J7</accession>
<dbReference type="InterPro" id="IPR008638">
    <property type="entry name" value="FhaB/CdiA-like_TPS"/>
</dbReference>
<name>A0ABR8A4J7_9CYAN</name>
<evidence type="ECO:0000259" key="2">
    <source>
        <dbReference type="SMART" id="SM00912"/>
    </source>
</evidence>
<keyword evidence="4" id="KW-1185">Reference proteome</keyword>
<dbReference type="Pfam" id="PF05860">
    <property type="entry name" value="TPS"/>
    <property type="match status" value="1"/>
</dbReference>
<proteinExistence type="predicted"/>
<dbReference type="NCBIfam" id="TIGR01901">
    <property type="entry name" value="adhes_NPXG"/>
    <property type="match status" value="1"/>
</dbReference>